<dbReference type="RefSeq" id="YP_009482962.1">
    <property type="nucleotide sequence ID" value="NC_037667.1"/>
</dbReference>
<proteinExistence type="predicted"/>
<feature type="region of interest" description="Disordered" evidence="1">
    <location>
        <begin position="539"/>
        <end position="586"/>
    </location>
</feature>
<feature type="region of interest" description="Disordered" evidence="1">
    <location>
        <begin position="1"/>
        <end position="65"/>
    </location>
</feature>
<feature type="region of interest" description="Disordered" evidence="1">
    <location>
        <begin position="484"/>
        <end position="505"/>
    </location>
</feature>
<feature type="compositionally biased region" description="Low complexity" evidence="1">
    <location>
        <begin position="490"/>
        <end position="502"/>
    </location>
</feature>
<organism evidence="2">
    <name type="scientific">Pandoravirus quercus</name>
    <dbReference type="NCBI Taxonomy" id="2107709"/>
    <lineage>
        <taxon>Viruses</taxon>
        <taxon>Pandoravirus</taxon>
    </lineage>
</organism>
<accession>A0A2U7U8D8</accession>
<sequence>MEHQVGTGPQSSPLGADTAHAPGTTAAPATNNTATARTASNRRSRPKPPPARPMPSMLTSYMVPEGTVGQPPILRFVGSKSKRADTRRRAVAAAARSEPAPPLPAKLGGNAGATTITTHVRVKAKGKRGRATMPLSSAAAPPIPDYVSPIHMFTSWYDHGDHDHDNSMSAHDAWTRMPATHPDKDDKWCRDYWERAYAKEVRKAYTKRSHFVVGSDGRRVRIDMAAPDVPVTPTDEELAMAFYSDTKGDVVDPRDVVYGLWDQDLLDRWFRRSTRWCTPDADPVLDTIVRRRWVMGNHARYLCAWARPDVGVNARRLVRPRAPVPSPSVAGSDPLAVAVKDEAARATPVVARSTEQRTTWHATTTLCQNARYAAAIKAYEERLRERAAAAVDVFLDRMRLAGHGELVEMLTVEVRIALYALGVLNERADGPRPESPCVFGPGYCMTTRERLMSVVPPPPVRGPTTQPLARDPDARRAFDTIMGLSAKADSGSTPSTPSTSGPLDEMRAQRCAALERGKRVKRLIRREWNRVERRQLLGDIEVDQDDDESDESDNDDDQGGGDTAEGHQDRAGGRARKPKPDPFWEGITRRMRLLDLVDD</sequence>
<dbReference type="KEGG" id="vg:36843834"/>
<gene>
    <name evidence="2" type="ORF">pqer_cds_271</name>
</gene>
<reference evidence="2" key="1">
    <citation type="journal article" date="2018" name="Nat. Commun.">
        <title>Diversity and evolution of the emerging Pandoraviridae family.</title>
        <authorList>
            <person name="Legendre M."/>
            <person name="Fabre E."/>
            <person name="Poirot O."/>
            <person name="Jeudy S."/>
            <person name="Lartigue A."/>
            <person name="Alempic J.M."/>
            <person name="Beucher L."/>
            <person name="Philippe N."/>
            <person name="Bertaux L."/>
            <person name="Christo-Foroux E."/>
            <person name="Labadie K."/>
            <person name="Coute Y."/>
            <person name="Abergel C."/>
            <person name="Claverie J.M."/>
        </authorList>
    </citation>
    <scope>NUCLEOTIDE SEQUENCE [LARGE SCALE GENOMIC DNA]</scope>
    <source>
        <strain evidence="2">Quercus</strain>
    </source>
</reference>
<feature type="region of interest" description="Disordered" evidence="1">
    <location>
        <begin position="454"/>
        <end position="473"/>
    </location>
</feature>
<feature type="compositionally biased region" description="Basic and acidic residues" evidence="1">
    <location>
        <begin position="564"/>
        <end position="582"/>
    </location>
</feature>
<evidence type="ECO:0000313" key="2">
    <source>
        <dbReference type="EMBL" id="AVK74693.1"/>
    </source>
</evidence>
<protein>
    <submittedName>
        <fullName evidence="2">Uncharacterized protein</fullName>
    </submittedName>
</protein>
<evidence type="ECO:0000256" key="1">
    <source>
        <dbReference type="SAM" id="MobiDB-lite"/>
    </source>
</evidence>
<feature type="compositionally biased region" description="Low complexity" evidence="1">
    <location>
        <begin position="15"/>
        <end position="39"/>
    </location>
</feature>
<dbReference type="EMBL" id="MG011689">
    <property type="protein sequence ID" value="AVK74693.1"/>
    <property type="molecule type" value="Genomic_DNA"/>
</dbReference>
<dbReference type="GeneID" id="36843834"/>
<feature type="compositionally biased region" description="Acidic residues" evidence="1">
    <location>
        <begin position="540"/>
        <end position="559"/>
    </location>
</feature>
<name>A0A2U7U8D8_9VIRU</name>
<dbReference type="Proteomes" id="UP000248852">
    <property type="component" value="Segment"/>
</dbReference>